<gene>
    <name evidence="1" type="ORF">N8T08_000795</name>
</gene>
<accession>A0ACC3AP77</accession>
<dbReference type="EMBL" id="JAOPJF010000108">
    <property type="protein sequence ID" value="KAK1139432.1"/>
    <property type="molecule type" value="Genomic_DNA"/>
</dbReference>
<name>A0ACC3AP77_9EURO</name>
<protein>
    <submittedName>
        <fullName evidence="1">Uncharacterized protein</fullName>
    </submittedName>
</protein>
<comment type="caution">
    <text evidence="1">The sequence shown here is derived from an EMBL/GenBank/DDBJ whole genome shotgun (WGS) entry which is preliminary data.</text>
</comment>
<evidence type="ECO:0000313" key="1">
    <source>
        <dbReference type="EMBL" id="KAK1139432.1"/>
    </source>
</evidence>
<organism evidence="1 2">
    <name type="scientific">Aspergillus melleus</name>
    <dbReference type="NCBI Taxonomy" id="138277"/>
    <lineage>
        <taxon>Eukaryota</taxon>
        <taxon>Fungi</taxon>
        <taxon>Dikarya</taxon>
        <taxon>Ascomycota</taxon>
        <taxon>Pezizomycotina</taxon>
        <taxon>Eurotiomycetes</taxon>
        <taxon>Eurotiomycetidae</taxon>
        <taxon>Eurotiales</taxon>
        <taxon>Aspergillaceae</taxon>
        <taxon>Aspergillus</taxon>
        <taxon>Aspergillus subgen. Circumdati</taxon>
    </lineage>
</organism>
<reference evidence="1 2" key="1">
    <citation type="journal article" date="2023" name="ACS Omega">
        <title>Identification of the Neoaspergillic Acid Biosynthesis Gene Cluster by Establishing an In Vitro CRISPR-Ribonucleoprotein Genetic System in Aspergillus melleus.</title>
        <authorList>
            <person name="Yuan B."/>
            <person name="Grau M.F."/>
            <person name="Murata R.M."/>
            <person name="Torok T."/>
            <person name="Venkateswaran K."/>
            <person name="Stajich J.E."/>
            <person name="Wang C.C.C."/>
        </authorList>
    </citation>
    <scope>NUCLEOTIDE SEQUENCE [LARGE SCALE GENOMIC DNA]</scope>
    <source>
        <strain evidence="1 2">IMV 1140</strain>
    </source>
</reference>
<evidence type="ECO:0000313" key="2">
    <source>
        <dbReference type="Proteomes" id="UP001177260"/>
    </source>
</evidence>
<dbReference type="Proteomes" id="UP001177260">
    <property type="component" value="Unassembled WGS sequence"/>
</dbReference>
<keyword evidence="2" id="KW-1185">Reference proteome</keyword>
<sequence>MEPAIGSLRAIERWQLGCLESITLPMAANESLPLFVAQETLCTYPISTVYNSCPRYLYYALLFVSCATRWRGWLADVFLGTAATYAGTAAIQAFILVASRKRVPEATTVSIPSVSNSTPLIDDFPSIVTDQTRVSVRPSTQDLDGDAVLAIVVTGYLVFLPLQCWSRSLQYKRSKYVVIFLWNLMMLAGTICALVYWPTLARTPTQYMFCNALFPPADMISSDGWQPKLWASTWNETVWGLFRNDSRLQELESVCFYPCFNTSQVLRQATALQASVAVDGLSDTSQRGLWSKVTYSKSYIYALIAISVGLNFVLMTFQFLAYPSRIPSLHMSVIWKERKQIYSGITEDLRQSLIEVRRMLAQTDSQFRFVKALCLYRLFSPRSLRHWILPIIDIAYLIAFGLSVVASPFTAIAFVIWIEWYIRNDGPPQENIQQVGQWSPLVALGLVLISAGILRLRHQVASTNELDHDITKTRSKLEKLEGLRRVQSAKLSRSSNLAV</sequence>
<proteinExistence type="predicted"/>